<dbReference type="SUPFAM" id="SSF55608">
    <property type="entry name" value="Homing endonucleases"/>
    <property type="match status" value="2"/>
</dbReference>
<evidence type="ECO:0000259" key="2">
    <source>
        <dbReference type="Pfam" id="PF00961"/>
    </source>
</evidence>
<dbReference type="InterPro" id="IPR027434">
    <property type="entry name" value="Homing_endonucl"/>
</dbReference>
<dbReference type="GO" id="GO:0005739">
    <property type="term" value="C:mitochondrion"/>
    <property type="evidence" value="ECO:0007669"/>
    <property type="project" value="UniProtKB-ARBA"/>
</dbReference>
<dbReference type="Gene3D" id="3.10.28.10">
    <property type="entry name" value="Homing endonucleases"/>
    <property type="match status" value="2"/>
</dbReference>
<dbReference type="InterPro" id="IPR051289">
    <property type="entry name" value="LAGLIDADG_Endonuclease"/>
</dbReference>
<dbReference type="EMBL" id="MH407470">
    <property type="protein sequence ID" value="QCB16392.1"/>
    <property type="molecule type" value="Genomic_DNA"/>
</dbReference>
<geneLocation type="mitochondrion" evidence="3"/>
<dbReference type="AlphaFoldDB" id="A0A4D6FHA2"/>
<gene>
    <name evidence="3" type="primary">oi1cob</name>
</gene>
<sequence length="316" mass="36750">MFSSDVSNTNILYSSINPWFVTGLVDAEGSFSFSVYKNKKARLGWTISPRFNITMSKRDSILIKQIKEFFKVGIYKESESYCYFDVNSIQDLQLVIEHFHRYPLQSSKRNMFNIFVILFNMFKCKEHLTHKGIMLSLTYINALNSNINQTVLNEIATQNNLGSLPLLILPPVPIISKWIIPNPWWITGFVLGEGSFTFFKRKRITSSGILKLDYTLVFEVSQKTEDIYLLEAMKVYFSSGGIFTEKRGMSRFRITNIKALQHIVLPFFSLYPLKGYKNNQFNIWLEALSVILSNPSWTKEREEWLSTIFNKLSNLK</sequence>
<organism evidence="3">
    <name type="scientific">Armillaria borealis</name>
    <dbReference type="NCBI Taxonomy" id="47425"/>
    <lineage>
        <taxon>Eukaryota</taxon>
        <taxon>Fungi</taxon>
        <taxon>Dikarya</taxon>
        <taxon>Basidiomycota</taxon>
        <taxon>Agaricomycotina</taxon>
        <taxon>Agaricomycetes</taxon>
        <taxon>Agaricomycetidae</taxon>
        <taxon>Agaricales</taxon>
        <taxon>Marasmiineae</taxon>
        <taxon>Physalacriaceae</taxon>
        <taxon>Armillaria</taxon>
    </lineage>
</organism>
<dbReference type="InterPro" id="IPR004860">
    <property type="entry name" value="LAGLIDADG_dom"/>
</dbReference>
<accession>A0A4D6FHA2</accession>
<proteinExistence type="predicted"/>
<dbReference type="RefSeq" id="YP_009631612.1">
    <property type="nucleotide sequence ID" value="NC_042230.1"/>
</dbReference>
<feature type="domain" description="Homing endonuclease LAGLIDADG" evidence="2">
    <location>
        <begin position="186"/>
        <end position="287"/>
    </location>
</feature>
<evidence type="ECO:0000256" key="1">
    <source>
        <dbReference type="ARBA" id="ARBA00002670"/>
    </source>
</evidence>
<dbReference type="GeneID" id="40135550"/>
<keyword evidence="3" id="KW-0496">Mitochondrion</keyword>
<dbReference type="PANTHER" id="PTHR36181:SF4">
    <property type="entry name" value="LAGLIDADG ENDONUCLEASE"/>
    <property type="match status" value="1"/>
</dbReference>
<dbReference type="Pfam" id="PF00961">
    <property type="entry name" value="LAGLIDADG_1"/>
    <property type="match status" value="2"/>
</dbReference>
<dbReference type="PANTHER" id="PTHR36181">
    <property type="entry name" value="INTRON-ENCODED ENDONUCLEASE AI3-RELATED"/>
    <property type="match status" value="1"/>
</dbReference>
<evidence type="ECO:0000313" key="3">
    <source>
        <dbReference type="EMBL" id="QCB16392.1"/>
    </source>
</evidence>
<feature type="domain" description="Homing endonuclease LAGLIDADG" evidence="2">
    <location>
        <begin position="22"/>
        <end position="115"/>
    </location>
</feature>
<name>A0A4D6FHA2_9AGAR</name>
<protein>
    <recommendedName>
        <fullName evidence="2">Homing endonuclease LAGLIDADG domain-containing protein</fullName>
    </recommendedName>
</protein>
<comment type="function">
    <text evidence="1">Mitochondrial DNA endonuclease involved in intron homing.</text>
</comment>
<reference evidence="3" key="1">
    <citation type="journal article" date="2019" name="BMC Genomics">
        <title>Mobile genetic elements explain size variation in the mitochondrial genomes of four closely-related Armillaria species.</title>
        <authorList>
            <person name="Kolesnikova A.I."/>
            <person name="Putintseva Y.A."/>
            <person name="Simonov E.P."/>
            <person name="Biriukov V.V."/>
            <person name="Oreshkova N.V."/>
            <person name="Pavlov I.N."/>
            <person name="Sharov V.V."/>
            <person name="Kuzmin D.A."/>
            <person name="Anderson J.B."/>
            <person name="Krutovsky K.V."/>
        </authorList>
    </citation>
    <scope>NUCLEOTIDE SEQUENCE [LARGE SCALE GENOMIC DNA]</scope>
</reference>
<dbReference type="GO" id="GO:0004519">
    <property type="term" value="F:endonuclease activity"/>
    <property type="evidence" value="ECO:0007669"/>
    <property type="project" value="InterPro"/>
</dbReference>